<keyword evidence="2" id="KW-1185">Reference proteome</keyword>
<evidence type="ECO:0000313" key="2">
    <source>
        <dbReference type="Proteomes" id="UP000010367"/>
    </source>
</evidence>
<reference evidence="1 2" key="1">
    <citation type="submission" date="2012-06" db="EMBL/GenBank/DDBJ databases">
        <title>Finished chromosome of genome of Oscillatoria acuminata PCC 6304.</title>
        <authorList>
            <consortium name="US DOE Joint Genome Institute"/>
            <person name="Gugger M."/>
            <person name="Coursin T."/>
            <person name="Rippka R."/>
            <person name="Tandeau De Marsac N."/>
            <person name="Huntemann M."/>
            <person name="Wei C.-L."/>
            <person name="Han J."/>
            <person name="Detter J.C."/>
            <person name="Han C."/>
            <person name="Tapia R."/>
            <person name="Davenport K."/>
            <person name="Daligault H."/>
            <person name="Erkkila T."/>
            <person name="Gu W."/>
            <person name="Munk A.C.C."/>
            <person name="Teshima H."/>
            <person name="Xu Y."/>
            <person name="Chain P."/>
            <person name="Chen A."/>
            <person name="Krypides N."/>
            <person name="Mavromatis K."/>
            <person name="Markowitz V."/>
            <person name="Szeto E."/>
            <person name="Ivanova N."/>
            <person name="Mikhailova N."/>
            <person name="Ovchinnikova G."/>
            <person name="Pagani I."/>
            <person name="Pati A."/>
            <person name="Goodwin L."/>
            <person name="Peters L."/>
            <person name="Pitluck S."/>
            <person name="Woyke T."/>
            <person name="Kerfeld C."/>
        </authorList>
    </citation>
    <scope>NUCLEOTIDE SEQUENCE [LARGE SCALE GENOMIC DNA]</scope>
    <source>
        <strain evidence="1 2">PCC 6304</strain>
    </source>
</reference>
<sequence>MPRYFKDAEAATIHQYEEIIAMTDDVIQIASYLNIASQIILKVKEHIFINQHTLEMPDSERNCTITFEGNFTPDAEIANLWIKAKNGTLQSREVVRFKRLIAHEYVERGLMAEGLPYRSPQAWRKNPQSGIFAYWPTPEHYGAHDMAPNPSRPHPFSHWDKIIGKSPEGLTVAEDLSNLDELIEAIKNKI</sequence>
<evidence type="ECO:0000313" key="1">
    <source>
        <dbReference type="EMBL" id="AFY83997.1"/>
    </source>
</evidence>
<dbReference type="eggNOG" id="COG1388">
    <property type="taxonomic scope" value="Bacteria"/>
</dbReference>
<dbReference type="Proteomes" id="UP000010367">
    <property type="component" value="Chromosome"/>
</dbReference>
<dbReference type="HOGENOM" id="CLU_1426715_0_0_3"/>
<dbReference type="InParanoid" id="K9TMB1"/>
<dbReference type="STRING" id="56110.Oscil6304_4480"/>
<name>K9TMB1_9CYAN</name>
<gene>
    <name evidence="1" type="ORF">Oscil6304_4480</name>
</gene>
<dbReference type="RefSeq" id="WP_015150618.1">
    <property type="nucleotide sequence ID" value="NC_019693.1"/>
</dbReference>
<organism evidence="1 2">
    <name type="scientific">Oscillatoria acuminata PCC 6304</name>
    <dbReference type="NCBI Taxonomy" id="56110"/>
    <lineage>
        <taxon>Bacteria</taxon>
        <taxon>Bacillati</taxon>
        <taxon>Cyanobacteriota</taxon>
        <taxon>Cyanophyceae</taxon>
        <taxon>Oscillatoriophycideae</taxon>
        <taxon>Oscillatoriales</taxon>
        <taxon>Oscillatoriaceae</taxon>
        <taxon>Oscillatoria</taxon>
    </lineage>
</organism>
<dbReference type="AlphaFoldDB" id="K9TMB1"/>
<dbReference type="KEGG" id="oac:Oscil6304_4480"/>
<dbReference type="OrthoDB" id="2629547at2"/>
<dbReference type="EMBL" id="CP003607">
    <property type="protein sequence ID" value="AFY83997.1"/>
    <property type="molecule type" value="Genomic_DNA"/>
</dbReference>
<proteinExistence type="predicted"/>
<accession>K9TMB1</accession>
<protein>
    <submittedName>
        <fullName evidence="1">Uncharacterized protein</fullName>
    </submittedName>
</protein>